<evidence type="ECO:0000313" key="2">
    <source>
        <dbReference type="Proteomes" id="UP000659767"/>
    </source>
</evidence>
<dbReference type="EMBL" id="BMSZ01000012">
    <property type="protein sequence ID" value="GGS63556.1"/>
    <property type="molecule type" value="Genomic_DNA"/>
</dbReference>
<name>A0ABQ2TG82_STRBA</name>
<dbReference type="RefSeq" id="WP_199888855.1">
    <property type="nucleotide sequence ID" value="NZ_BMSZ01000012.1"/>
</dbReference>
<protein>
    <recommendedName>
        <fullName evidence="3">Antitoxin</fullName>
    </recommendedName>
</protein>
<comment type="caution">
    <text evidence="1">The sequence shown here is derived from an EMBL/GenBank/DDBJ whole genome shotgun (WGS) entry which is preliminary data.</text>
</comment>
<organism evidence="1 2">
    <name type="scientific">Streptomyces badius</name>
    <dbReference type="NCBI Taxonomy" id="1941"/>
    <lineage>
        <taxon>Bacteria</taxon>
        <taxon>Bacillati</taxon>
        <taxon>Actinomycetota</taxon>
        <taxon>Actinomycetes</taxon>
        <taxon>Kitasatosporales</taxon>
        <taxon>Streptomycetaceae</taxon>
        <taxon>Streptomyces</taxon>
    </lineage>
</organism>
<evidence type="ECO:0000313" key="1">
    <source>
        <dbReference type="EMBL" id="GGS63556.1"/>
    </source>
</evidence>
<evidence type="ECO:0008006" key="3">
    <source>
        <dbReference type="Google" id="ProtNLM"/>
    </source>
</evidence>
<accession>A0ABQ2TG82</accession>
<proteinExistence type="predicted"/>
<keyword evidence="2" id="KW-1185">Reference proteome</keyword>
<dbReference type="Proteomes" id="UP000659767">
    <property type="component" value="Unassembled WGS sequence"/>
</dbReference>
<gene>
    <name evidence="1" type="ORF">GCM10010253_43090</name>
</gene>
<reference evidence="2" key="1">
    <citation type="journal article" date="2019" name="Int. J. Syst. Evol. Microbiol.">
        <title>The Global Catalogue of Microorganisms (GCM) 10K type strain sequencing project: providing services to taxonomists for standard genome sequencing and annotation.</title>
        <authorList>
            <consortium name="The Broad Institute Genomics Platform"/>
            <consortium name="The Broad Institute Genome Sequencing Center for Infectious Disease"/>
            <person name="Wu L."/>
            <person name="Ma J."/>
        </authorList>
    </citation>
    <scope>NUCLEOTIDE SEQUENCE [LARGE SCALE GENOMIC DNA]</scope>
    <source>
        <strain evidence="2">JCM 4350</strain>
    </source>
</reference>
<sequence length="82" mass="8567">MGLFTRITDTATEVGGHAALTKDIRKAVQGGDQEAAATFRTGTLAAALTTKGCNARGQEVADYVDKVVAADGDSRRAGWLNR</sequence>